<dbReference type="InterPro" id="IPR029787">
    <property type="entry name" value="Nucleotide_cyclase"/>
</dbReference>
<dbReference type="SUPFAM" id="SSF55073">
    <property type="entry name" value="Nucleotide cyclase"/>
    <property type="match status" value="1"/>
</dbReference>
<dbReference type="Gene3D" id="3.20.20.450">
    <property type="entry name" value="EAL domain"/>
    <property type="match status" value="1"/>
</dbReference>
<dbReference type="CDD" id="cd01949">
    <property type="entry name" value="GGDEF"/>
    <property type="match status" value="1"/>
</dbReference>
<dbReference type="PROSITE" id="PS50887">
    <property type="entry name" value="GGDEF"/>
    <property type="match status" value="1"/>
</dbReference>
<dbReference type="InterPro" id="IPR052155">
    <property type="entry name" value="Biofilm_reg_signaling"/>
</dbReference>
<keyword evidence="1" id="KW-1133">Transmembrane helix</keyword>
<dbReference type="Gene3D" id="3.30.70.270">
    <property type="match status" value="1"/>
</dbReference>
<comment type="caution">
    <text evidence="4">The sequence shown here is derived from an EMBL/GenBank/DDBJ whole genome shotgun (WGS) entry which is preliminary data.</text>
</comment>
<keyword evidence="5" id="KW-1185">Reference proteome</keyword>
<evidence type="ECO:0000259" key="3">
    <source>
        <dbReference type="PROSITE" id="PS50887"/>
    </source>
</evidence>
<dbReference type="NCBIfam" id="TIGR00254">
    <property type="entry name" value="GGDEF"/>
    <property type="match status" value="1"/>
</dbReference>
<organism evidence="4 5">
    <name type="scientific">Cohnella suwonensis</name>
    <dbReference type="NCBI Taxonomy" id="696072"/>
    <lineage>
        <taxon>Bacteria</taxon>
        <taxon>Bacillati</taxon>
        <taxon>Bacillota</taxon>
        <taxon>Bacilli</taxon>
        <taxon>Bacillales</taxon>
        <taxon>Paenibacillaceae</taxon>
        <taxon>Cohnella</taxon>
    </lineage>
</organism>
<feature type="transmembrane region" description="Helical" evidence="1">
    <location>
        <begin position="13"/>
        <end position="35"/>
    </location>
</feature>
<gene>
    <name evidence="4" type="ORF">ACFPPD_23855</name>
</gene>
<dbReference type="Proteomes" id="UP001596105">
    <property type="component" value="Unassembled WGS sequence"/>
</dbReference>
<reference evidence="5" key="1">
    <citation type="journal article" date="2019" name="Int. J. Syst. Evol. Microbiol.">
        <title>The Global Catalogue of Microorganisms (GCM) 10K type strain sequencing project: providing services to taxonomists for standard genome sequencing and annotation.</title>
        <authorList>
            <consortium name="The Broad Institute Genomics Platform"/>
            <consortium name="The Broad Institute Genome Sequencing Center for Infectious Disease"/>
            <person name="Wu L."/>
            <person name="Ma J."/>
        </authorList>
    </citation>
    <scope>NUCLEOTIDE SEQUENCE [LARGE SCALE GENOMIC DNA]</scope>
    <source>
        <strain evidence="5">CCUG 57113</strain>
    </source>
</reference>
<evidence type="ECO:0000313" key="4">
    <source>
        <dbReference type="EMBL" id="MFC5471717.1"/>
    </source>
</evidence>
<dbReference type="SUPFAM" id="SSF141868">
    <property type="entry name" value="EAL domain-like"/>
    <property type="match status" value="1"/>
</dbReference>
<evidence type="ECO:0000313" key="5">
    <source>
        <dbReference type="Proteomes" id="UP001596105"/>
    </source>
</evidence>
<dbReference type="InterPro" id="IPR043128">
    <property type="entry name" value="Rev_trsase/Diguanyl_cyclase"/>
</dbReference>
<dbReference type="PANTHER" id="PTHR44757:SF2">
    <property type="entry name" value="BIOFILM ARCHITECTURE MAINTENANCE PROTEIN MBAA"/>
    <property type="match status" value="1"/>
</dbReference>
<feature type="domain" description="EAL" evidence="2">
    <location>
        <begin position="448"/>
        <end position="702"/>
    </location>
</feature>
<accession>A0ABW0M3R5</accession>
<dbReference type="CDD" id="cd01948">
    <property type="entry name" value="EAL"/>
    <property type="match status" value="1"/>
</dbReference>
<dbReference type="InterPro" id="IPR001633">
    <property type="entry name" value="EAL_dom"/>
</dbReference>
<feature type="transmembrane region" description="Helical" evidence="1">
    <location>
        <begin position="239"/>
        <end position="262"/>
    </location>
</feature>
<keyword evidence="1" id="KW-0812">Transmembrane</keyword>
<protein>
    <submittedName>
        <fullName evidence="4">Bifunctional diguanylate cyclase/phosphodiesterase</fullName>
    </submittedName>
</protein>
<feature type="transmembrane region" description="Helical" evidence="1">
    <location>
        <begin position="47"/>
        <end position="66"/>
    </location>
</feature>
<dbReference type="InterPro" id="IPR000160">
    <property type="entry name" value="GGDEF_dom"/>
</dbReference>
<name>A0ABW0M3R5_9BACL</name>
<dbReference type="SMART" id="SM00052">
    <property type="entry name" value="EAL"/>
    <property type="match status" value="1"/>
</dbReference>
<evidence type="ECO:0000259" key="2">
    <source>
        <dbReference type="PROSITE" id="PS50883"/>
    </source>
</evidence>
<keyword evidence="1" id="KW-0472">Membrane</keyword>
<dbReference type="Pfam" id="PF00563">
    <property type="entry name" value="EAL"/>
    <property type="match status" value="1"/>
</dbReference>
<dbReference type="PROSITE" id="PS50883">
    <property type="entry name" value="EAL"/>
    <property type="match status" value="1"/>
</dbReference>
<feature type="domain" description="GGDEF" evidence="3">
    <location>
        <begin position="307"/>
        <end position="440"/>
    </location>
</feature>
<evidence type="ECO:0000256" key="1">
    <source>
        <dbReference type="SAM" id="Phobius"/>
    </source>
</evidence>
<proteinExistence type="predicted"/>
<dbReference type="InterPro" id="IPR035919">
    <property type="entry name" value="EAL_sf"/>
</dbReference>
<dbReference type="PANTHER" id="PTHR44757">
    <property type="entry name" value="DIGUANYLATE CYCLASE DGCP"/>
    <property type="match status" value="1"/>
</dbReference>
<sequence length="710" mass="80320">MSISSFLEGNRDYMIFAGVMTIFTLIVILLVRKIWLAEMEIRRTRPVYLVVGAISVLVLFGGWFLVQYAEKREFDRTQGMLSGNAPILAYEMSSSGYGMLGLNTPPDDPDYVRLIGTMINWMKLNPQIISFYTLRKLENGRSVFILGPETDYNRDGRISGELESRVPIGEVYEEWIPELEASFLGQPTFQAKVTEDQWGQTISAFVPIMGSNGRQIDVLGLDFDGSLFLKNVAETRLRMTGVVFFLLLIMYVLFASGAYYVVERQLRRHKEELRHLAYYDALTGLPNRALFRERLQEALTNPFGSAYSAAVLHLDIKRFKNVNDSLGHAVGDRLLVQLAKRLEACLDRDDLLARPGADEFVIFLGKVSSVHEVQQKAENILSAFDQPVNVDEYELFVAPSVGIAVYPDGGTEADSLIRNSDTAMYFAKERGIDLHLYTEDMNDKLLERLSIENDMRRGIERKEFFLVYQPKIDTRSGKTVGAEALIRWNHPTKGMISPAQFIPVAEDTGLIVPLGEWVLSEACRQLKAWEAQGFRPIQVSVNLSSRQFEKKDLISRIRNIISEYRVDPACLQLELTESSVMQTPELSNHTLYQLKKSGLSIALDDFGTGYSSFSYLPHLPLDVLKIDKGFVKDVTVNPDNAAIVTAMIALAHNLGLKVICEGVETKEQLDFLKDRDCDEIQGFYYSRPLPPEEFEKWLVRVINAADTRMA</sequence>
<dbReference type="Pfam" id="PF00990">
    <property type="entry name" value="GGDEF"/>
    <property type="match status" value="1"/>
</dbReference>
<dbReference type="RefSeq" id="WP_209743974.1">
    <property type="nucleotide sequence ID" value="NZ_JBHSMH010000111.1"/>
</dbReference>
<dbReference type="EMBL" id="JBHSMH010000111">
    <property type="protein sequence ID" value="MFC5471717.1"/>
    <property type="molecule type" value="Genomic_DNA"/>
</dbReference>
<dbReference type="SMART" id="SM00267">
    <property type="entry name" value="GGDEF"/>
    <property type="match status" value="1"/>
</dbReference>